<name>A0A8H6N7F3_9PEZI</name>
<dbReference type="AlphaFoldDB" id="A0A8H6N7F3"/>
<sequence length="402" mass="45717">MFGDYRQSAIQQSKPNLVPSIISDSRPSVIEPQKPILAHQGIIEDSILSDVCNMHNAHNEKPELAQNIMQRDSETTTPQICIPREGKFRLCPHHSFSLDLPPWEYDTRDDEKPITYFTCQDCFPAIDAADGEAPGFYKGPEDSLVAAWKLSVCTITPGEDITKEHLRQGLRRLRAYSDLLCPHVSFDDDLLMIPFEWGNCVCINDPNRVGRSWDGHLGSWLWECLCCDCRTPRRWSNMGTIMEGDPHESRHQQKCFGCSAIYSWVMDGSRVLLSKRQHILDTSSSQVSEFRMKVEPVLEERSLALWAACLDLSTFRGNEATRAETFCHKARCSNSLPASLARWHNEMWVKRTLFYGTQVFNIMYSGFGLNLPVMITTNYVSGIPGDGRGRWTRAMDEGDGRQ</sequence>
<gene>
    <name evidence="1" type="ORF">CMUS01_11189</name>
</gene>
<dbReference type="EMBL" id="WIGM01000553">
    <property type="protein sequence ID" value="KAF6822181.1"/>
    <property type="molecule type" value="Genomic_DNA"/>
</dbReference>
<accession>A0A8H6N7F3</accession>
<protein>
    <submittedName>
        <fullName evidence="1">Uncharacterized protein</fullName>
    </submittedName>
</protein>
<organism evidence="1 2">
    <name type="scientific">Colletotrichum musicola</name>
    <dbReference type="NCBI Taxonomy" id="2175873"/>
    <lineage>
        <taxon>Eukaryota</taxon>
        <taxon>Fungi</taxon>
        <taxon>Dikarya</taxon>
        <taxon>Ascomycota</taxon>
        <taxon>Pezizomycotina</taxon>
        <taxon>Sordariomycetes</taxon>
        <taxon>Hypocreomycetidae</taxon>
        <taxon>Glomerellales</taxon>
        <taxon>Glomerellaceae</taxon>
        <taxon>Colletotrichum</taxon>
        <taxon>Colletotrichum orchidearum species complex</taxon>
    </lineage>
</organism>
<evidence type="ECO:0000313" key="1">
    <source>
        <dbReference type="EMBL" id="KAF6822181.1"/>
    </source>
</evidence>
<comment type="caution">
    <text evidence="1">The sequence shown here is derived from an EMBL/GenBank/DDBJ whole genome shotgun (WGS) entry which is preliminary data.</text>
</comment>
<proteinExistence type="predicted"/>
<reference evidence="1" key="1">
    <citation type="journal article" date="2020" name="Phytopathology">
        <title>Genome Sequence Resources of Colletotrichum truncatum, C. plurivorum, C. musicola, and C. sojae: Four Species Pathogenic to Soybean (Glycine max).</title>
        <authorList>
            <person name="Rogerio F."/>
            <person name="Boufleur T.R."/>
            <person name="Ciampi-Guillardi M."/>
            <person name="Sukno S.A."/>
            <person name="Thon M.R."/>
            <person name="Massola Junior N.S."/>
            <person name="Baroncelli R."/>
        </authorList>
    </citation>
    <scope>NUCLEOTIDE SEQUENCE</scope>
    <source>
        <strain evidence="1">LFN0074</strain>
    </source>
</reference>
<keyword evidence="2" id="KW-1185">Reference proteome</keyword>
<evidence type="ECO:0000313" key="2">
    <source>
        <dbReference type="Proteomes" id="UP000639643"/>
    </source>
</evidence>
<dbReference type="Proteomes" id="UP000639643">
    <property type="component" value="Unassembled WGS sequence"/>
</dbReference>
<dbReference type="OrthoDB" id="4851738at2759"/>